<evidence type="ECO:0000256" key="5">
    <source>
        <dbReference type="ARBA" id="ARBA00022792"/>
    </source>
</evidence>
<dbReference type="GO" id="GO:0005743">
    <property type="term" value="C:mitochondrial inner membrane"/>
    <property type="evidence" value="ECO:0007669"/>
    <property type="project" value="UniProtKB-SubCell"/>
</dbReference>
<evidence type="ECO:0000256" key="2">
    <source>
        <dbReference type="ARBA" id="ARBA00004673"/>
    </source>
</evidence>
<evidence type="ECO:0000256" key="8">
    <source>
        <dbReference type="ARBA" id="ARBA00023128"/>
    </source>
</evidence>
<keyword evidence="6" id="KW-0809">Transit peptide</keyword>
<feature type="transmembrane region" description="Helical" evidence="10">
    <location>
        <begin position="37"/>
        <end position="60"/>
    </location>
</feature>
<evidence type="ECO:0000256" key="1">
    <source>
        <dbReference type="ARBA" id="ARBA00004434"/>
    </source>
</evidence>
<evidence type="ECO:0000256" key="3">
    <source>
        <dbReference type="ARBA" id="ARBA00007351"/>
    </source>
</evidence>
<evidence type="ECO:0000256" key="9">
    <source>
        <dbReference type="ARBA" id="ARBA00023136"/>
    </source>
</evidence>
<dbReference type="InterPro" id="IPR023272">
    <property type="entry name" value="Cyt_c_oxidase_suVIIB_dom_sf"/>
</dbReference>
<organism evidence="11 12">
    <name type="scientific">Oncorhynchus tshawytscha</name>
    <name type="common">Chinook salmon</name>
    <name type="synonym">Salmo tshawytscha</name>
    <dbReference type="NCBI Taxonomy" id="74940"/>
    <lineage>
        <taxon>Eukaryota</taxon>
        <taxon>Metazoa</taxon>
        <taxon>Chordata</taxon>
        <taxon>Craniata</taxon>
        <taxon>Vertebrata</taxon>
        <taxon>Euteleostomi</taxon>
        <taxon>Actinopterygii</taxon>
        <taxon>Neopterygii</taxon>
        <taxon>Teleostei</taxon>
        <taxon>Protacanthopterygii</taxon>
        <taxon>Salmoniformes</taxon>
        <taxon>Salmonidae</taxon>
        <taxon>Salmoninae</taxon>
        <taxon>Oncorhynchus</taxon>
    </lineage>
</organism>
<dbReference type="Ensembl" id="ENSOTST00005192828.1">
    <property type="protein sequence ID" value="ENSOTSP00005113967.1"/>
    <property type="gene ID" value="ENSOTSG00005015957.2"/>
</dbReference>
<evidence type="ECO:0000256" key="6">
    <source>
        <dbReference type="ARBA" id="ARBA00022946"/>
    </source>
</evidence>
<proteinExistence type="inferred from homology"/>
<keyword evidence="8" id="KW-0496">Mitochondrion</keyword>
<name>A0AAZ3PBD4_ONCTS</name>
<evidence type="ECO:0000256" key="7">
    <source>
        <dbReference type="ARBA" id="ARBA00022989"/>
    </source>
</evidence>
<dbReference type="AlphaFoldDB" id="A0AAZ3PBD4"/>
<reference evidence="12" key="1">
    <citation type="journal article" date="2018" name="PLoS ONE">
        <title>Chinook salmon (Oncorhynchus tshawytscha) genome and transcriptome.</title>
        <authorList>
            <person name="Christensen K.A."/>
            <person name="Leong J.S."/>
            <person name="Sakhrani D."/>
            <person name="Biagi C.A."/>
            <person name="Minkley D.R."/>
            <person name="Withler R.E."/>
            <person name="Rondeau E.B."/>
            <person name="Koop B.F."/>
            <person name="Devlin R.H."/>
        </authorList>
    </citation>
    <scope>NUCLEOTIDE SEQUENCE [LARGE SCALE GENOMIC DNA]</scope>
</reference>
<reference evidence="11" key="2">
    <citation type="submission" date="2025-08" db="UniProtKB">
        <authorList>
            <consortium name="Ensembl"/>
        </authorList>
    </citation>
    <scope>IDENTIFICATION</scope>
</reference>
<evidence type="ECO:0000313" key="11">
    <source>
        <dbReference type="Ensembl" id="ENSOTSP00005113967.1"/>
    </source>
</evidence>
<evidence type="ECO:0000313" key="12">
    <source>
        <dbReference type="Proteomes" id="UP000694402"/>
    </source>
</evidence>
<dbReference type="SUPFAM" id="SSF81423">
    <property type="entry name" value="Mitochondrial cytochrome c oxidase subunit VIIb"/>
    <property type="match status" value="1"/>
</dbReference>
<dbReference type="Proteomes" id="UP000694402">
    <property type="component" value="Unassembled WGS sequence"/>
</dbReference>
<keyword evidence="5" id="KW-0999">Mitochondrion inner membrane</keyword>
<keyword evidence="9 10" id="KW-0472">Membrane</keyword>
<protein>
    <submittedName>
        <fullName evidence="11">Uncharacterized protein</fullName>
    </submittedName>
</protein>
<evidence type="ECO:0000256" key="4">
    <source>
        <dbReference type="ARBA" id="ARBA00022692"/>
    </source>
</evidence>
<comment type="similarity">
    <text evidence="3">Belongs to the cytochrome c oxidase VIIb family.</text>
</comment>
<evidence type="ECO:0000256" key="10">
    <source>
        <dbReference type="SAM" id="Phobius"/>
    </source>
</evidence>
<reference evidence="11" key="3">
    <citation type="submission" date="2025-09" db="UniProtKB">
        <authorList>
            <consortium name="Ensembl"/>
        </authorList>
    </citation>
    <scope>IDENTIFICATION</scope>
</reference>
<dbReference type="Gene3D" id="4.10.51.10">
    <property type="entry name" value="Cytochrome C Oxidase, chain K"/>
    <property type="match status" value="1"/>
</dbReference>
<comment type="subcellular location">
    <subcellularLocation>
        <location evidence="1">Mitochondrion inner membrane</location>
        <topology evidence="1">Single-pass membrane protein</topology>
    </subcellularLocation>
</comment>
<dbReference type="GeneTree" id="ENSGT00940000169781"/>
<dbReference type="InterPro" id="IPR008433">
    <property type="entry name" value="Cyt_c_oxidase_suVIIB"/>
</dbReference>
<accession>A0AAZ3PBD4</accession>
<comment type="pathway">
    <text evidence="2">Energy metabolism; oxidative phosphorylation.</text>
</comment>
<dbReference type="Pfam" id="PF05392">
    <property type="entry name" value="COX7B"/>
    <property type="match status" value="1"/>
</dbReference>
<gene>
    <name evidence="11" type="primary">COX7B</name>
</gene>
<dbReference type="GO" id="GO:0006123">
    <property type="term" value="P:mitochondrial electron transport, cytochrome c to oxygen"/>
    <property type="evidence" value="ECO:0007669"/>
    <property type="project" value="InterPro"/>
</dbReference>
<keyword evidence="7 10" id="KW-1133">Transmembrane helix</keyword>
<sequence length="75" mass="8252">MFRFAKAALNVSGKGARHVRFSSTHAPEFHAKYGTGLMVGGVAFCVSVWGFVCLFFIFVVPSYSRPKTVYNICIA</sequence>
<keyword evidence="4 10" id="KW-0812">Transmembrane</keyword>
<keyword evidence="12" id="KW-1185">Reference proteome</keyword>